<sequence length="274" mass="30200">MEEQGATTTRLTGSSTPAHFIQYITAFSVAVGSFSFGTTLGYTSPAGPLLMSNSTNGSLHLTSVENSFFSSILNVGALVGGLLGGLVINAVGRRWTMLGTVVILVASWLLIRYALGKWRQPAETQNKGGSRSFVKNVKIAIEQATLMIVLYKTVKELTRPPTSDSYIIRDESGEKKFHPEDIETVWRDHYVKVLHGNIQAVNIRDYTELQTNNTVITTPHILNTEIRIILNNLPNGKARGIDELTGELLKARGESIVKWLKHINHRVMDGEDVP</sequence>
<feature type="transmembrane region" description="Helical" evidence="5">
    <location>
        <begin position="20"/>
        <end position="42"/>
    </location>
</feature>
<dbReference type="Proteomes" id="UP001286313">
    <property type="component" value="Unassembled WGS sequence"/>
</dbReference>
<dbReference type="GO" id="GO:0016020">
    <property type="term" value="C:membrane"/>
    <property type="evidence" value="ECO:0007669"/>
    <property type="project" value="UniProtKB-SubCell"/>
</dbReference>
<evidence type="ECO:0000313" key="7">
    <source>
        <dbReference type="Proteomes" id="UP001286313"/>
    </source>
</evidence>
<dbReference type="InterPro" id="IPR036259">
    <property type="entry name" value="MFS_trans_sf"/>
</dbReference>
<keyword evidence="4 5" id="KW-0472">Membrane</keyword>
<feature type="transmembrane region" description="Helical" evidence="5">
    <location>
        <begin position="68"/>
        <end position="88"/>
    </location>
</feature>
<evidence type="ECO:0000256" key="1">
    <source>
        <dbReference type="ARBA" id="ARBA00004370"/>
    </source>
</evidence>
<keyword evidence="2 5" id="KW-0812">Transmembrane</keyword>
<evidence type="ECO:0000256" key="5">
    <source>
        <dbReference type="SAM" id="Phobius"/>
    </source>
</evidence>
<dbReference type="InterPro" id="IPR005828">
    <property type="entry name" value="MFS_sugar_transport-like"/>
</dbReference>
<gene>
    <name evidence="6" type="ORF">Pcinc_009783</name>
</gene>
<protein>
    <submittedName>
        <fullName evidence="6">Uncharacterized protein</fullName>
    </submittedName>
</protein>
<comment type="subcellular location">
    <subcellularLocation>
        <location evidence="1">Membrane</location>
    </subcellularLocation>
</comment>
<dbReference type="PANTHER" id="PTHR48021:SF1">
    <property type="entry name" value="GH07001P-RELATED"/>
    <property type="match status" value="1"/>
</dbReference>
<dbReference type="AlphaFoldDB" id="A0AAE1G4N7"/>
<name>A0AAE1G4N7_PETCI</name>
<organism evidence="6 7">
    <name type="scientific">Petrolisthes cinctipes</name>
    <name type="common">Flat porcelain crab</name>
    <dbReference type="NCBI Taxonomy" id="88211"/>
    <lineage>
        <taxon>Eukaryota</taxon>
        <taxon>Metazoa</taxon>
        <taxon>Ecdysozoa</taxon>
        <taxon>Arthropoda</taxon>
        <taxon>Crustacea</taxon>
        <taxon>Multicrustacea</taxon>
        <taxon>Malacostraca</taxon>
        <taxon>Eumalacostraca</taxon>
        <taxon>Eucarida</taxon>
        <taxon>Decapoda</taxon>
        <taxon>Pleocyemata</taxon>
        <taxon>Anomura</taxon>
        <taxon>Galatheoidea</taxon>
        <taxon>Porcellanidae</taxon>
        <taxon>Petrolisthes</taxon>
    </lineage>
</organism>
<keyword evidence="3 5" id="KW-1133">Transmembrane helix</keyword>
<feature type="transmembrane region" description="Helical" evidence="5">
    <location>
        <begin position="95"/>
        <end position="115"/>
    </location>
</feature>
<evidence type="ECO:0000256" key="2">
    <source>
        <dbReference type="ARBA" id="ARBA00022692"/>
    </source>
</evidence>
<dbReference type="EMBL" id="JAWQEG010000737">
    <property type="protein sequence ID" value="KAK3886050.1"/>
    <property type="molecule type" value="Genomic_DNA"/>
</dbReference>
<dbReference type="InterPro" id="IPR050549">
    <property type="entry name" value="MFS_Trehalose_Transporter"/>
</dbReference>
<dbReference type="PANTHER" id="PTHR48021">
    <property type="match status" value="1"/>
</dbReference>
<dbReference type="Pfam" id="PF00083">
    <property type="entry name" value="Sugar_tr"/>
    <property type="match status" value="1"/>
</dbReference>
<keyword evidence="7" id="KW-1185">Reference proteome</keyword>
<dbReference type="Gene3D" id="1.20.1250.20">
    <property type="entry name" value="MFS general substrate transporter like domains"/>
    <property type="match status" value="1"/>
</dbReference>
<comment type="caution">
    <text evidence="6">The sequence shown here is derived from an EMBL/GenBank/DDBJ whole genome shotgun (WGS) entry which is preliminary data.</text>
</comment>
<dbReference type="SUPFAM" id="SSF103473">
    <property type="entry name" value="MFS general substrate transporter"/>
    <property type="match status" value="1"/>
</dbReference>
<evidence type="ECO:0000256" key="4">
    <source>
        <dbReference type="ARBA" id="ARBA00023136"/>
    </source>
</evidence>
<evidence type="ECO:0000313" key="6">
    <source>
        <dbReference type="EMBL" id="KAK3886050.1"/>
    </source>
</evidence>
<dbReference type="GO" id="GO:0022857">
    <property type="term" value="F:transmembrane transporter activity"/>
    <property type="evidence" value="ECO:0007669"/>
    <property type="project" value="InterPro"/>
</dbReference>
<reference evidence="6" key="1">
    <citation type="submission" date="2023-10" db="EMBL/GenBank/DDBJ databases">
        <title>Genome assemblies of two species of porcelain crab, Petrolisthes cinctipes and Petrolisthes manimaculis (Anomura: Porcellanidae).</title>
        <authorList>
            <person name="Angst P."/>
        </authorList>
    </citation>
    <scope>NUCLEOTIDE SEQUENCE</scope>
    <source>
        <strain evidence="6">PB745_01</strain>
        <tissue evidence="6">Gill</tissue>
    </source>
</reference>
<evidence type="ECO:0000256" key="3">
    <source>
        <dbReference type="ARBA" id="ARBA00022989"/>
    </source>
</evidence>
<proteinExistence type="predicted"/>
<accession>A0AAE1G4N7</accession>